<evidence type="ECO:0000259" key="3">
    <source>
        <dbReference type="Pfam" id="PF23357"/>
    </source>
</evidence>
<dbReference type="EMBL" id="JAUDCL010000022">
    <property type="protein sequence ID" value="MDM8201879.1"/>
    <property type="molecule type" value="Genomic_DNA"/>
</dbReference>
<dbReference type="InterPro" id="IPR019196">
    <property type="entry name" value="ABC_transp_unknown"/>
</dbReference>
<dbReference type="CDD" id="cd03143">
    <property type="entry name" value="A4_beta-galactosidase_middle_domain"/>
    <property type="match status" value="1"/>
</dbReference>
<name>A0ABT7USL0_9FIRM</name>
<proteinExistence type="predicted"/>
<feature type="domain" description="ABC-type uncharacterised transport system" evidence="2">
    <location>
        <begin position="188"/>
        <end position="361"/>
    </location>
</feature>
<evidence type="ECO:0000256" key="1">
    <source>
        <dbReference type="SAM" id="Phobius"/>
    </source>
</evidence>
<dbReference type="InterPro" id="IPR029062">
    <property type="entry name" value="Class_I_gatase-like"/>
</dbReference>
<feature type="transmembrane region" description="Helical" evidence="1">
    <location>
        <begin position="20"/>
        <end position="46"/>
    </location>
</feature>
<keyword evidence="1" id="KW-0472">Membrane</keyword>
<keyword evidence="1" id="KW-1133">Transmembrane helix</keyword>
<protein>
    <submittedName>
        <fullName evidence="4">GldG family protein</fullName>
    </submittedName>
</protein>
<dbReference type="Pfam" id="PF09822">
    <property type="entry name" value="ABC_transp_aux"/>
    <property type="match status" value="1"/>
</dbReference>
<evidence type="ECO:0000313" key="5">
    <source>
        <dbReference type="Proteomes" id="UP001529380"/>
    </source>
</evidence>
<accession>A0ABT7USL0</accession>
<organism evidence="4 5">
    <name type="scientific">Allofournierella massiliensis</name>
    <dbReference type="NCBI Taxonomy" id="1650663"/>
    <lineage>
        <taxon>Bacteria</taxon>
        <taxon>Bacillati</taxon>
        <taxon>Bacillota</taxon>
        <taxon>Clostridia</taxon>
        <taxon>Eubacteriales</taxon>
        <taxon>Oscillospiraceae</taxon>
        <taxon>Allofournierella</taxon>
    </lineage>
</organism>
<dbReference type="Proteomes" id="UP001529380">
    <property type="component" value="Unassembled WGS sequence"/>
</dbReference>
<sequence length="485" mass="53055">MNFIKKPKKPKTSAPARSQVALLGGSYSLVISAVVLALLIVVNLFVSALPTNLTKYDISSTKLYSITSNTKVVVNALEEDVTIYWIVQAGQEDDVIENLLGKYESLSDHITVVKRNPDIYPTFAEQYTDEEVPNNSLVVESGDRYRYISYNDIYLSDVDMYSYSYSTSFDGEGAITSAIDYVVTEDLPQLYVLEGHGEAELPSTFSDQLEKENYEVNTLSLLTVDQIPEEADCVLIYAPSTDLSEEEVDMLRDYVTGGGKLMVSAGTTENGSLPNLYSLLEDYGVTASEGIVVEGDREHYAFGMPYVLMPDIASSDITDSLTEENYYVLMPISQGMTVGSSSNGTVTSLLTTSDTAFSKVAGYSLETYEKEDGDIDGPFTVGLSIEDNSGGQIVWFSSSTFLEDMYNAYSSGANVDMAMNSLSWLVGEREAIAIRSKSLNYNYLTISDSTSSTLKGLMIGVFPLAYLGVGIAVILVKRKVQNETV</sequence>
<evidence type="ECO:0000313" key="4">
    <source>
        <dbReference type="EMBL" id="MDM8201879.1"/>
    </source>
</evidence>
<reference evidence="4 5" key="1">
    <citation type="submission" date="2023-06" db="EMBL/GenBank/DDBJ databases">
        <title>Identification and characterization of horizontal gene transfer across gut microbiota members of farm animals based on homology search.</title>
        <authorList>
            <person name="Schwarzerova J."/>
            <person name="Nykrynova M."/>
            <person name="Jureckova K."/>
            <person name="Cejkova D."/>
            <person name="Rychlik I."/>
        </authorList>
    </citation>
    <scope>NUCLEOTIDE SEQUENCE [LARGE SCALE GENOMIC DNA]</scope>
    <source>
        <strain evidence="4 5">ET340</strain>
    </source>
</reference>
<keyword evidence="5" id="KW-1185">Reference proteome</keyword>
<feature type="domain" description="DUF7088" evidence="3">
    <location>
        <begin position="61"/>
        <end position="144"/>
    </location>
</feature>
<keyword evidence="1" id="KW-0812">Transmembrane</keyword>
<gene>
    <name evidence="4" type="ORF">QUW08_11340</name>
</gene>
<evidence type="ECO:0000259" key="2">
    <source>
        <dbReference type="Pfam" id="PF09822"/>
    </source>
</evidence>
<feature type="transmembrane region" description="Helical" evidence="1">
    <location>
        <begin position="456"/>
        <end position="476"/>
    </location>
</feature>
<dbReference type="InterPro" id="IPR055396">
    <property type="entry name" value="DUF7088"/>
</dbReference>
<dbReference type="Pfam" id="PF23357">
    <property type="entry name" value="DUF7088"/>
    <property type="match status" value="1"/>
</dbReference>
<dbReference type="SUPFAM" id="SSF52317">
    <property type="entry name" value="Class I glutamine amidotransferase-like"/>
    <property type="match status" value="1"/>
</dbReference>
<comment type="caution">
    <text evidence="4">The sequence shown here is derived from an EMBL/GenBank/DDBJ whole genome shotgun (WGS) entry which is preliminary data.</text>
</comment>
<dbReference type="RefSeq" id="WP_289600314.1">
    <property type="nucleotide sequence ID" value="NZ_JAUDCL010000022.1"/>
</dbReference>